<dbReference type="PANTHER" id="PTHR19446">
    <property type="entry name" value="REVERSE TRANSCRIPTASES"/>
    <property type="match status" value="1"/>
</dbReference>
<protein>
    <submittedName>
        <fullName evidence="3">Putative RNA-directed DNA polymerase from transposon X-element</fullName>
    </submittedName>
</protein>
<dbReference type="InterPro" id="IPR043502">
    <property type="entry name" value="DNA/RNA_pol_sf"/>
</dbReference>
<feature type="non-terminal residue" evidence="3">
    <location>
        <position position="1"/>
    </location>
</feature>
<feature type="compositionally biased region" description="Low complexity" evidence="1">
    <location>
        <begin position="1"/>
        <end position="17"/>
    </location>
</feature>
<dbReference type="EMBL" id="BGPR01038739">
    <property type="protein sequence ID" value="GBO14609.1"/>
    <property type="molecule type" value="Genomic_DNA"/>
</dbReference>
<dbReference type="Proteomes" id="UP000499080">
    <property type="component" value="Unassembled WGS sequence"/>
</dbReference>
<dbReference type="InterPro" id="IPR000477">
    <property type="entry name" value="RT_dom"/>
</dbReference>
<evidence type="ECO:0000313" key="3">
    <source>
        <dbReference type="EMBL" id="GBO14609.1"/>
    </source>
</evidence>
<dbReference type="Pfam" id="PF00078">
    <property type="entry name" value="RVT_1"/>
    <property type="match status" value="1"/>
</dbReference>
<dbReference type="AlphaFoldDB" id="A0A4Y2UNI7"/>
<keyword evidence="3" id="KW-0548">Nucleotidyltransferase</keyword>
<dbReference type="SUPFAM" id="SSF56672">
    <property type="entry name" value="DNA/RNA polymerases"/>
    <property type="match status" value="1"/>
</dbReference>
<evidence type="ECO:0000313" key="4">
    <source>
        <dbReference type="Proteomes" id="UP000499080"/>
    </source>
</evidence>
<evidence type="ECO:0000259" key="2">
    <source>
        <dbReference type="Pfam" id="PF00078"/>
    </source>
</evidence>
<evidence type="ECO:0000256" key="1">
    <source>
        <dbReference type="SAM" id="MobiDB-lite"/>
    </source>
</evidence>
<comment type="caution">
    <text evidence="3">The sequence shown here is derived from an EMBL/GenBank/DDBJ whole genome shotgun (WGS) entry which is preliminary data.</text>
</comment>
<feature type="region of interest" description="Disordered" evidence="1">
    <location>
        <begin position="1"/>
        <end position="37"/>
    </location>
</feature>
<gene>
    <name evidence="3" type="primary">X-elementORF2_867</name>
    <name evidence="3" type="ORF">AVEN_162717_1</name>
</gene>
<keyword evidence="3" id="KW-0695">RNA-directed DNA polymerase</keyword>
<accession>A0A4Y2UNI7</accession>
<keyword evidence="4" id="KW-1185">Reference proteome</keyword>
<dbReference type="OrthoDB" id="445826at2759"/>
<keyword evidence="3" id="KW-0808">Transferase</keyword>
<name>A0A4Y2UNI7_ARAVE</name>
<organism evidence="3 4">
    <name type="scientific">Araneus ventricosus</name>
    <name type="common">Orbweaver spider</name>
    <name type="synonym">Epeira ventricosa</name>
    <dbReference type="NCBI Taxonomy" id="182803"/>
    <lineage>
        <taxon>Eukaryota</taxon>
        <taxon>Metazoa</taxon>
        <taxon>Ecdysozoa</taxon>
        <taxon>Arthropoda</taxon>
        <taxon>Chelicerata</taxon>
        <taxon>Arachnida</taxon>
        <taxon>Araneae</taxon>
        <taxon>Araneomorphae</taxon>
        <taxon>Entelegynae</taxon>
        <taxon>Araneoidea</taxon>
        <taxon>Araneidae</taxon>
        <taxon>Araneus</taxon>
    </lineage>
</organism>
<dbReference type="GO" id="GO:0003964">
    <property type="term" value="F:RNA-directed DNA polymerase activity"/>
    <property type="evidence" value="ECO:0007669"/>
    <property type="project" value="UniProtKB-KW"/>
</dbReference>
<reference evidence="3 4" key="1">
    <citation type="journal article" date="2019" name="Sci. Rep.">
        <title>Orb-weaving spider Araneus ventricosus genome elucidates the spidroin gene catalogue.</title>
        <authorList>
            <person name="Kono N."/>
            <person name="Nakamura H."/>
            <person name="Ohtoshi R."/>
            <person name="Moran D.A.P."/>
            <person name="Shinohara A."/>
            <person name="Yoshida Y."/>
            <person name="Fujiwara M."/>
            <person name="Mori M."/>
            <person name="Tomita M."/>
            <person name="Arakawa K."/>
        </authorList>
    </citation>
    <scope>NUCLEOTIDE SEQUENCE [LARGE SCALE GENOMIC DNA]</scope>
</reference>
<sequence length="179" mass="20538">TLPSIPISSSSTQLLPTNSRTSNYKKRDKKDTEKVTNKKTPGFDAIDYIVLKGVNNSFPEILHTFYNECYQLRCFPEPLKKGIIVLFQKDGKETDKIKSYRPVTLLPTIGKVLEQIVLRRLNHTLKKKNLLPHNQFGFREGRSTDDAIRQLIEKIQDAENKTLHTMVISLDIQGAFDHL</sequence>
<feature type="domain" description="Reverse transcriptase" evidence="2">
    <location>
        <begin position="94"/>
        <end position="178"/>
    </location>
</feature>
<proteinExistence type="predicted"/>